<protein>
    <recommendedName>
        <fullName evidence="9">Tryptophan synthase alpha chain</fullName>
        <ecNumber evidence="9">4.2.1.20</ecNumber>
    </recommendedName>
</protein>
<dbReference type="OrthoDB" id="9804578at2"/>
<dbReference type="PROSITE" id="PS00167">
    <property type="entry name" value="TRP_SYNTHASE_ALPHA"/>
    <property type="match status" value="1"/>
</dbReference>
<dbReference type="FunFam" id="3.20.20.70:FF:000037">
    <property type="entry name" value="Tryptophan synthase alpha chain"/>
    <property type="match status" value="1"/>
</dbReference>
<accession>A0A2U2BDV4</accession>
<comment type="function">
    <text evidence="1 9">The alpha subunit is responsible for the aldol cleavage of indoleglycerol phosphate to indole and glyceraldehyde 3-phosphate.</text>
</comment>
<dbReference type="InterPro" id="IPR011060">
    <property type="entry name" value="RibuloseP-bd_barrel"/>
</dbReference>
<dbReference type="SUPFAM" id="SSF51366">
    <property type="entry name" value="Ribulose-phoshate binding barrel"/>
    <property type="match status" value="1"/>
</dbReference>
<evidence type="ECO:0000256" key="10">
    <source>
        <dbReference type="RuleBase" id="RU003662"/>
    </source>
</evidence>
<sequence>MEKLQTLFKQKKDLLSVYFTAGFPNIDSTLPVLKALEEGGADFVEIGMPYSDPLADGPVIQNSSTVALKNGMSLKVLFEQLKELKKSVKIPMILMGYFNPVLKFGVEAFIEECKEVGISGLIIPDLPYETYIEEYEKLFTENGISNIFLITPQTPDDRIKKLNKASTSFIYMVSSAAVTGARNGGLSPKQVDYFERVNSMELKTPCMVGFGISNHQNYKEVCNYAHGAIVGSAFIKHLENIGDDHNEIVGFIKKLKNGQ</sequence>
<dbReference type="GO" id="GO:0004834">
    <property type="term" value="F:tryptophan synthase activity"/>
    <property type="evidence" value="ECO:0007669"/>
    <property type="project" value="UniProtKB-UniRule"/>
</dbReference>
<evidence type="ECO:0000256" key="9">
    <source>
        <dbReference type="HAMAP-Rule" id="MF_00131"/>
    </source>
</evidence>
<dbReference type="RefSeq" id="WP_109262695.1">
    <property type="nucleotide sequence ID" value="NZ_QEWP01000001.1"/>
</dbReference>
<comment type="subunit">
    <text evidence="3 9">Tetramer of two alpha and two beta chains.</text>
</comment>
<keyword evidence="12" id="KW-1185">Reference proteome</keyword>
<evidence type="ECO:0000256" key="1">
    <source>
        <dbReference type="ARBA" id="ARBA00003365"/>
    </source>
</evidence>
<dbReference type="EC" id="4.2.1.20" evidence="9"/>
<evidence type="ECO:0000256" key="3">
    <source>
        <dbReference type="ARBA" id="ARBA00011270"/>
    </source>
</evidence>
<evidence type="ECO:0000256" key="4">
    <source>
        <dbReference type="ARBA" id="ARBA00022605"/>
    </source>
</evidence>
<keyword evidence="5 9" id="KW-0822">Tryptophan biosynthesis</keyword>
<dbReference type="UniPathway" id="UPA00035">
    <property type="reaction ID" value="UER00044"/>
</dbReference>
<dbReference type="EMBL" id="QEWP01000001">
    <property type="protein sequence ID" value="PWE01241.1"/>
    <property type="molecule type" value="Genomic_DNA"/>
</dbReference>
<evidence type="ECO:0000256" key="6">
    <source>
        <dbReference type="ARBA" id="ARBA00023141"/>
    </source>
</evidence>
<dbReference type="CDD" id="cd04724">
    <property type="entry name" value="Tryptophan_synthase_alpha"/>
    <property type="match status" value="1"/>
</dbReference>
<keyword evidence="7 9" id="KW-0456">Lyase</keyword>
<organism evidence="11 12">
    <name type="scientific">Marinilabilia rubra</name>
    <dbReference type="NCBI Taxonomy" id="2162893"/>
    <lineage>
        <taxon>Bacteria</taxon>
        <taxon>Pseudomonadati</taxon>
        <taxon>Bacteroidota</taxon>
        <taxon>Bacteroidia</taxon>
        <taxon>Marinilabiliales</taxon>
        <taxon>Marinilabiliaceae</taxon>
        <taxon>Marinilabilia</taxon>
    </lineage>
</organism>
<evidence type="ECO:0000256" key="2">
    <source>
        <dbReference type="ARBA" id="ARBA00004733"/>
    </source>
</evidence>
<comment type="catalytic activity">
    <reaction evidence="8 9">
        <text>(1S,2R)-1-C-(indol-3-yl)glycerol 3-phosphate + L-serine = D-glyceraldehyde 3-phosphate + L-tryptophan + H2O</text>
        <dbReference type="Rhea" id="RHEA:10532"/>
        <dbReference type="ChEBI" id="CHEBI:15377"/>
        <dbReference type="ChEBI" id="CHEBI:33384"/>
        <dbReference type="ChEBI" id="CHEBI:57912"/>
        <dbReference type="ChEBI" id="CHEBI:58866"/>
        <dbReference type="ChEBI" id="CHEBI:59776"/>
        <dbReference type="EC" id="4.2.1.20"/>
    </reaction>
</comment>
<dbReference type="InterPro" id="IPR018204">
    <property type="entry name" value="Trp_synthase_alpha_AS"/>
</dbReference>
<feature type="active site" description="Proton acceptor" evidence="9">
    <location>
        <position position="45"/>
    </location>
</feature>
<evidence type="ECO:0000313" key="11">
    <source>
        <dbReference type="EMBL" id="PWE01241.1"/>
    </source>
</evidence>
<dbReference type="InterPro" id="IPR013785">
    <property type="entry name" value="Aldolase_TIM"/>
</dbReference>
<dbReference type="PANTHER" id="PTHR43406">
    <property type="entry name" value="TRYPTOPHAN SYNTHASE, ALPHA CHAIN"/>
    <property type="match status" value="1"/>
</dbReference>
<dbReference type="HAMAP" id="MF_00131">
    <property type="entry name" value="Trp_synth_alpha"/>
    <property type="match status" value="1"/>
</dbReference>
<feature type="active site" description="Proton acceptor" evidence="9">
    <location>
        <position position="56"/>
    </location>
</feature>
<dbReference type="Gene3D" id="3.20.20.70">
    <property type="entry name" value="Aldolase class I"/>
    <property type="match status" value="1"/>
</dbReference>
<keyword evidence="6 9" id="KW-0057">Aromatic amino acid biosynthesis</keyword>
<comment type="pathway">
    <text evidence="2 9">Amino-acid biosynthesis; L-tryptophan biosynthesis; L-tryptophan from chorismate: step 5/5.</text>
</comment>
<name>A0A2U2BDV4_9BACT</name>
<dbReference type="InterPro" id="IPR002028">
    <property type="entry name" value="Trp_synthase_suA"/>
</dbReference>
<dbReference type="AlphaFoldDB" id="A0A2U2BDV4"/>
<evidence type="ECO:0000256" key="8">
    <source>
        <dbReference type="ARBA" id="ARBA00049047"/>
    </source>
</evidence>
<dbReference type="NCBIfam" id="TIGR00262">
    <property type="entry name" value="trpA"/>
    <property type="match status" value="1"/>
</dbReference>
<comment type="caution">
    <text evidence="11">The sequence shown here is derived from an EMBL/GenBank/DDBJ whole genome shotgun (WGS) entry which is preliminary data.</text>
</comment>
<dbReference type="Pfam" id="PF00290">
    <property type="entry name" value="Trp_syntA"/>
    <property type="match status" value="1"/>
</dbReference>
<dbReference type="GO" id="GO:0005829">
    <property type="term" value="C:cytosol"/>
    <property type="evidence" value="ECO:0007669"/>
    <property type="project" value="TreeGrafter"/>
</dbReference>
<comment type="similarity">
    <text evidence="9 10">Belongs to the TrpA family.</text>
</comment>
<keyword evidence="4 9" id="KW-0028">Amino-acid biosynthesis</keyword>
<proteinExistence type="inferred from homology"/>
<gene>
    <name evidence="9" type="primary">trpA</name>
    <name evidence="11" type="ORF">DDZ16_01775</name>
</gene>
<dbReference type="PANTHER" id="PTHR43406:SF1">
    <property type="entry name" value="TRYPTOPHAN SYNTHASE ALPHA CHAIN, CHLOROPLASTIC"/>
    <property type="match status" value="1"/>
</dbReference>
<reference evidence="11 12" key="1">
    <citation type="submission" date="2018-05" db="EMBL/GenBank/DDBJ databases">
        <title>Marinilabilia rubrum sp. nov., isolated from saltern sediment.</title>
        <authorList>
            <person name="Zhang R."/>
        </authorList>
    </citation>
    <scope>NUCLEOTIDE SEQUENCE [LARGE SCALE GENOMIC DNA]</scope>
    <source>
        <strain evidence="11 12">WTE16</strain>
    </source>
</reference>
<dbReference type="Proteomes" id="UP000244956">
    <property type="component" value="Unassembled WGS sequence"/>
</dbReference>
<evidence type="ECO:0000256" key="5">
    <source>
        <dbReference type="ARBA" id="ARBA00022822"/>
    </source>
</evidence>
<evidence type="ECO:0000313" key="12">
    <source>
        <dbReference type="Proteomes" id="UP000244956"/>
    </source>
</evidence>
<evidence type="ECO:0000256" key="7">
    <source>
        <dbReference type="ARBA" id="ARBA00023239"/>
    </source>
</evidence>